<dbReference type="AlphaFoldDB" id="A0A6N6M5B9"/>
<dbReference type="Proteomes" id="UP000435357">
    <property type="component" value="Unassembled WGS sequence"/>
</dbReference>
<feature type="coiled-coil region" evidence="7">
    <location>
        <begin position="117"/>
        <end position="148"/>
    </location>
</feature>
<dbReference type="CDD" id="cd00520">
    <property type="entry name" value="RRF"/>
    <property type="match status" value="1"/>
</dbReference>
<keyword evidence="3 6" id="KW-0963">Cytoplasm</keyword>
<evidence type="ECO:0000256" key="5">
    <source>
        <dbReference type="ARBA" id="ARBA00025050"/>
    </source>
</evidence>
<dbReference type="SUPFAM" id="SSF55194">
    <property type="entry name" value="Ribosome recycling factor, RRF"/>
    <property type="match status" value="1"/>
</dbReference>
<proteinExistence type="inferred from homology"/>
<protein>
    <recommendedName>
        <fullName evidence="6">Ribosome-recycling factor</fullName>
        <shortName evidence="6">RRF</shortName>
    </recommendedName>
    <alternativeName>
        <fullName evidence="6">Ribosome-releasing factor</fullName>
    </alternativeName>
</protein>
<organism evidence="9 10">
    <name type="scientific">Salibacter halophilus</name>
    <dbReference type="NCBI Taxonomy" id="1803916"/>
    <lineage>
        <taxon>Bacteria</taxon>
        <taxon>Pseudomonadati</taxon>
        <taxon>Bacteroidota</taxon>
        <taxon>Flavobacteriia</taxon>
        <taxon>Flavobacteriales</taxon>
        <taxon>Salibacteraceae</taxon>
        <taxon>Salibacter</taxon>
    </lineage>
</organism>
<name>A0A6N6M5B9_9FLAO</name>
<comment type="similarity">
    <text evidence="2 6">Belongs to the RRF family.</text>
</comment>
<dbReference type="EMBL" id="WACR01000008">
    <property type="protein sequence ID" value="KAB1063431.1"/>
    <property type="molecule type" value="Genomic_DNA"/>
</dbReference>
<evidence type="ECO:0000256" key="2">
    <source>
        <dbReference type="ARBA" id="ARBA00005912"/>
    </source>
</evidence>
<evidence type="ECO:0000259" key="8">
    <source>
        <dbReference type="Pfam" id="PF01765"/>
    </source>
</evidence>
<keyword evidence="10" id="KW-1185">Reference proteome</keyword>
<dbReference type="NCBIfam" id="TIGR00496">
    <property type="entry name" value="frr"/>
    <property type="match status" value="1"/>
</dbReference>
<feature type="domain" description="Ribosome recycling factor" evidence="8">
    <location>
        <begin position="25"/>
        <end position="185"/>
    </location>
</feature>
<dbReference type="InterPro" id="IPR002661">
    <property type="entry name" value="Ribosome_recyc_fac"/>
</dbReference>
<keyword evidence="4 6" id="KW-0648">Protein biosynthesis</keyword>
<evidence type="ECO:0000256" key="1">
    <source>
        <dbReference type="ARBA" id="ARBA00004496"/>
    </source>
</evidence>
<evidence type="ECO:0000313" key="10">
    <source>
        <dbReference type="Proteomes" id="UP000435357"/>
    </source>
</evidence>
<dbReference type="Pfam" id="PF01765">
    <property type="entry name" value="RRF"/>
    <property type="match status" value="1"/>
</dbReference>
<gene>
    <name evidence="6" type="primary">frr</name>
    <name evidence="9" type="ORF">F3059_10200</name>
</gene>
<dbReference type="PANTHER" id="PTHR20982:SF3">
    <property type="entry name" value="MITOCHONDRIAL RIBOSOME RECYCLING FACTOR PSEUDO 1"/>
    <property type="match status" value="1"/>
</dbReference>
<comment type="caution">
    <text evidence="9">The sequence shown here is derived from an EMBL/GenBank/DDBJ whole genome shotgun (WGS) entry which is preliminary data.</text>
</comment>
<dbReference type="InterPro" id="IPR036191">
    <property type="entry name" value="RRF_sf"/>
</dbReference>
<dbReference type="FunFam" id="3.30.1360.40:FF:000001">
    <property type="entry name" value="Ribosome-recycling factor"/>
    <property type="match status" value="1"/>
</dbReference>
<dbReference type="PANTHER" id="PTHR20982">
    <property type="entry name" value="RIBOSOME RECYCLING FACTOR"/>
    <property type="match status" value="1"/>
</dbReference>
<evidence type="ECO:0000256" key="7">
    <source>
        <dbReference type="SAM" id="Coils"/>
    </source>
</evidence>
<dbReference type="RefSeq" id="WP_151168875.1">
    <property type="nucleotide sequence ID" value="NZ_WACR01000008.1"/>
</dbReference>
<comment type="subcellular location">
    <subcellularLocation>
        <location evidence="1 6">Cytoplasm</location>
    </subcellularLocation>
</comment>
<evidence type="ECO:0000313" key="9">
    <source>
        <dbReference type="EMBL" id="KAB1063431.1"/>
    </source>
</evidence>
<dbReference type="GO" id="GO:0043023">
    <property type="term" value="F:ribosomal large subunit binding"/>
    <property type="evidence" value="ECO:0007669"/>
    <property type="project" value="TreeGrafter"/>
</dbReference>
<keyword evidence="7" id="KW-0175">Coiled coil</keyword>
<reference evidence="9 10" key="1">
    <citation type="submission" date="2019-09" db="EMBL/GenBank/DDBJ databases">
        <title>Genomes of Cryomorphaceae.</title>
        <authorList>
            <person name="Bowman J.P."/>
        </authorList>
    </citation>
    <scope>NUCLEOTIDE SEQUENCE [LARGE SCALE GENOMIC DNA]</scope>
    <source>
        <strain evidence="9 10">KCTC 52047</strain>
    </source>
</reference>
<dbReference type="HAMAP" id="MF_00040">
    <property type="entry name" value="RRF"/>
    <property type="match status" value="1"/>
</dbReference>
<comment type="function">
    <text evidence="5 6">Responsible for the release of ribosomes from messenger RNA at the termination of protein biosynthesis. May increase the efficiency of translation by recycling ribosomes from one round of translation to another.</text>
</comment>
<evidence type="ECO:0000256" key="4">
    <source>
        <dbReference type="ARBA" id="ARBA00022917"/>
    </source>
</evidence>
<dbReference type="InterPro" id="IPR023584">
    <property type="entry name" value="Ribosome_recyc_fac_dom"/>
</dbReference>
<evidence type="ECO:0000256" key="3">
    <source>
        <dbReference type="ARBA" id="ARBA00022490"/>
    </source>
</evidence>
<dbReference type="FunFam" id="1.10.132.20:FF:000001">
    <property type="entry name" value="Ribosome-recycling factor"/>
    <property type="match status" value="1"/>
</dbReference>
<accession>A0A6N6M5B9</accession>
<dbReference type="Gene3D" id="3.30.1360.40">
    <property type="match status" value="1"/>
</dbReference>
<dbReference type="Gene3D" id="1.10.132.20">
    <property type="entry name" value="Ribosome-recycling factor"/>
    <property type="match status" value="1"/>
</dbReference>
<sequence length="187" mass="20970">MDEELELIFDQTKESMGESIDHLIAELAKIRAGRANPSMLDGVKVEYYGSLTPLNQVSNVNTPDGRTISVQPWEKGMLQEIEKAIMNANLGLNPQNNGELIMINIPPLSEERRQQLVKQAKAEGEKSKVSLRNARKEAMDELKKLKSDGAPEDVIKDAEDDVQKITDEHTAKIDKYIEDKEADILKV</sequence>
<evidence type="ECO:0000256" key="6">
    <source>
        <dbReference type="HAMAP-Rule" id="MF_00040"/>
    </source>
</evidence>
<dbReference type="OrthoDB" id="9804006at2"/>
<dbReference type="GO" id="GO:0005737">
    <property type="term" value="C:cytoplasm"/>
    <property type="evidence" value="ECO:0007669"/>
    <property type="project" value="UniProtKB-SubCell"/>
</dbReference>
<dbReference type="GO" id="GO:0006415">
    <property type="term" value="P:translational termination"/>
    <property type="evidence" value="ECO:0007669"/>
    <property type="project" value="UniProtKB-UniRule"/>
</dbReference>